<evidence type="ECO:0000313" key="2">
    <source>
        <dbReference type="Proteomes" id="UP001209878"/>
    </source>
</evidence>
<dbReference type="Proteomes" id="UP001209878">
    <property type="component" value="Unassembled WGS sequence"/>
</dbReference>
<keyword evidence="2" id="KW-1185">Reference proteome</keyword>
<evidence type="ECO:0000313" key="1">
    <source>
        <dbReference type="EMBL" id="KAK2181295.1"/>
    </source>
</evidence>
<dbReference type="AlphaFoldDB" id="A0AAD9L1K4"/>
<sequence>MATGEMFSSRSSSVVMVSVTRSATCNTTPAARAPETTRVCRLLCTAGRTLPSCNENDVTRMSFYVFGIPLVGGTRRLLGAECRGRYLEANLRAAVPHVHAYKHTTRCIVIIVNIYFCISSPPCHM</sequence>
<accession>A0AAD9L1K4</accession>
<proteinExistence type="predicted"/>
<name>A0AAD9L1K4_RIDPI</name>
<organism evidence="1 2">
    <name type="scientific">Ridgeia piscesae</name>
    <name type="common">Tubeworm</name>
    <dbReference type="NCBI Taxonomy" id="27915"/>
    <lineage>
        <taxon>Eukaryota</taxon>
        <taxon>Metazoa</taxon>
        <taxon>Spiralia</taxon>
        <taxon>Lophotrochozoa</taxon>
        <taxon>Annelida</taxon>
        <taxon>Polychaeta</taxon>
        <taxon>Sedentaria</taxon>
        <taxon>Canalipalpata</taxon>
        <taxon>Sabellida</taxon>
        <taxon>Siboglinidae</taxon>
        <taxon>Ridgeia</taxon>
    </lineage>
</organism>
<protein>
    <submittedName>
        <fullName evidence="1">Uncharacterized protein</fullName>
    </submittedName>
</protein>
<dbReference type="EMBL" id="JAODUO010000403">
    <property type="protein sequence ID" value="KAK2181295.1"/>
    <property type="molecule type" value="Genomic_DNA"/>
</dbReference>
<reference evidence="1" key="1">
    <citation type="journal article" date="2023" name="Mol. Biol. Evol.">
        <title>Third-Generation Sequencing Reveals the Adaptive Role of the Epigenome in Three Deep-Sea Polychaetes.</title>
        <authorList>
            <person name="Perez M."/>
            <person name="Aroh O."/>
            <person name="Sun Y."/>
            <person name="Lan Y."/>
            <person name="Juniper S.K."/>
            <person name="Young C.R."/>
            <person name="Angers B."/>
            <person name="Qian P.Y."/>
        </authorList>
    </citation>
    <scope>NUCLEOTIDE SEQUENCE</scope>
    <source>
        <strain evidence="1">R07B-5</strain>
    </source>
</reference>
<gene>
    <name evidence="1" type="ORF">NP493_402g02028</name>
</gene>
<comment type="caution">
    <text evidence="1">The sequence shown here is derived from an EMBL/GenBank/DDBJ whole genome shotgun (WGS) entry which is preliminary data.</text>
</comment>